<keyword evidence="3" id="KW-0132">Cell division</keyword>
<dbReference type="InterPro" id="IPR009772">
    <property type="entry name" value="CDC123"/>
</dbReference>
<protein>
    <submittedName>
        <fullName evidence="3">Cell division cycle protein 123</fullName>
    </submittedName>
</protein>
<dbReference type="Pfam" id="PF07065">
    <property type="entry name" value="D123"/>
    <property type="match status" value="1"/>
</dbReference>
<sequence length="351" mass="39805">MNFQNPLSSISSKIMSHSFFLFPSLMMMLSLIEFITLWMRKTSKSQRVLVMKQNKPPSPPSFPDVELKIKKSIETLGGAIFPKVNWSTPKDSAWISPTGNLRCSSFSEIALLLRASDSLVHDLCHAYDSCSDKSLSRPATYFLSLRKWYQSLRPEMEFHCFVRCHILVGISQREVTGFYPALLEEKNDIKALIEEFFVDNVRLQFESENYTFDVYVTNDRRVKLLDFNPWGAFTLPLHFSWDELEGNSVVGDGVEFRVLESQCTVRPGLKTAVPFDYLDTSPGSGWDQFLRMLRELKTANSSVCELGSLIAMFKEFCIQRTVLVLVDCVAESGFKSISGALLLGGCDAIFL</sequence>
<dbReference type="PANTHER" id="PTHR15323">
    <property type="entry name" value="D123 PROTEIN"/>
    <property type="match status" value="1"/>
</dbReference>
<dbReference type="AlphaFoldDB" id="A0AAN8YVY4"/>
<dbReference type="EMBL" id="JBAMMX010000023">
    <property type="protein sequence ID" value="KAK6917099.1"/>
    <property type="molecule type" value="Genomic_DNA"/>
</dbReference>
<keyword evidence="2" id="KW-0472">Membrane</keyword>
<accession>A0AAN8YVY4</accession>
<dbReference type="PANTHER" id="PTHR15323:SF6">
    <property type="entry name" value="CELL DIVISION CYCLE PROTEIN 123 HOMOLOG"/>
    <property type="match status" value="1"/>
</dbReference>
<proteinExistence type="inferred from homology"/>
<name>A0AAN8YVY4_9MAGN</name>
<reference evidence="3 4" key="1">
    <citation type="submission" date="2023-12" db="EMBL/GenBank/DDBJ databases">
        <title>A high-quality genome assembly for Dillenia turbinata (Dilleniales).</title>
        <authorList>
            <person name="Chanderbali A."/>
        </authorList>
    </citation>
    <scope>NUCLEOTIDE SEQUENCE [LARGE SCALE GENOMIC DNA]</scope>
    <source>
        <strain evidence="3">LSX21</strain>
        <tissue evidence="3">Leaf</tissue>
    </source>
</reference>
<dbReference type="Proteomes" id="UP001370490">
    <property type="component" value="Unassembled WGS sequence"/>
</dbReference>
<evidence type="ECO:0000313" key="4">
    <source>
        <dbReference type="Proteomes" id="UP001370490"/>
    </source>
</evidence>
<keyword evidence="2" id="KW-1133">Transmembrane helix</keyword>
<evidence type="ECO:0000313" key="3">
    <source>
        <dbReference type="EMBL" id="KAK6917099.1"/>
    </source>
</evidence>
<evidence type="ECO:0000256" key="1">
    <source>
        <dbReference type="ARBA" id="ARBA00011047"/>
    </source>
</evidence>
<comment type="similarity">
    <text evidence="1">Belongs to the CDC123 family.</text>
</comment>
<evidence type="ECO:0000256" key="2">
    <source>
        <dbReference type="SAM" id="Phobius"/>
    </source>
</evidence>
<keyword evidence="3" id="KW-0131">Cell cycle</keyword>
<comment type="caution">
    <text evidence="3">The sequence shown here is derived from an EMBL/GenBank/DDBJ whole genome shotgun (WGS) entry which is preliminary data.</text>
</comment>
<dbReference type="GO" id="GO:0051301">
    <property type="term" value="P:cell division"/>
    <property type="evidence" value="ECO:0007669"/>
    <property type="project" value="UniProtKB-KW"/>
</dbReference>
<feature type="transmembrane region" description="Helical" evidence="2">
    <location>
        <begin position="20"/>
        <end position="39"/>
    </location>
</feature>
<gene>
    <name evidence="3" type="ORF">RJ641_017850</name>
</gene>
<organism evidence="3 4">
    <name type="scientific">Dillenia turbinata</name>
    <dbReference type="NCBI Taxonomy" id="194707"/>
    <lineage>
        <taxon>Eukaryota</taxon>
        <taxon>Viridiplantae</taxon>
        <taxon>Streptophyta</taxon>
        <taxon>Embryophyta</taxon>
        <taxon>Tracheophyta</taxon>
        <taxon>Spermatophyta</taxon>
        <taxon>Magnoliopsida</taxon>
        <taxon>eudicotyledons</taxon>
        <taxon>Gunneridae</taxon>
        <taxon>Pentapetalae</taxon>
        <taxon>Dilleniales</taxon>
        <taxon>Dilleniaceae</taxon>
        <taxon>Dillenia</taxon>
    </lineage>
</organism>
<keyword evidence="4" id="KW-1185">Reference proteome</keyword>
<dbReference type="GO" id="GO:0005737">
    <property type="term" value="C:cytoplasm"/>
    <property type="evidence" value="ECO:0007669"/>
    <property type="project" value="TreeGrafter"/>
</dbReference>
<keyword evidence="2" id="KW-0812">Transmembrane</keyword>